<accession>D5CT68</accession>
<evidence type="ECO:0000313" key="2">
    <source>
        <dbReference type="Proteomes" id="UP000001625"/>
    </source>
</evidence>
<proteinExistence type="predicted"/>
<protein>
    <submittedName>
        <fullName evidence="1">Uncharacterized protein</fullName>
    </submittedName>
</protein>
<gene>
    <name evidence="1" type="ordered locus">Slit_1925</name>
</gene>
<dbReference type="AlphaFoldDB" id="D5CT68"/>
<reference evidence="1 2" key="1">
    <citation type="submission" date="2010-03" db="EMBL/GenBank/DDBJ databases">
        <title>Complete sequence of Sideroxydans lithotrophicus ES-1.</title>
        <authorList>
            <consortium name="US DOE Joint Genome Institute"/>
            <person name="Lucas S."/>
            <person name="Copeland A."/>
            <person name="Lapidus A."/>
            <person name="Cheng J.-F."/>
            <person name="Bruce D."/>
            <person name="Goodwin L."/>
            <person name="Pitluck S."/>
            <person name="Munk A.C."/>
            <person name="Detter J.C."/>
            <person name="Han C."/>
            <person name="Tapia R."/>
            <person name="Larimer F."/>
            <person name="Land M."/>
            <person name="Hauser L."/>
            <person name="Kyrpides N."/>
            <person name="Ivanova N."/>
            <person name="Emerson D."/>
            <person name="Woyke T."/>
        </authorList>
    </citation>
    <scope>NUCLEOTIDE SEQUENCE [LARGE SCALE GENOMIC DNA]</scope>
    <source>
        <strain evidence="1 2">ES-1</strain>
    </source>
</reference>
<dbReference type="eggNOG" id="ENOG5033MFT">
    <property type="taxonomic scope" value="Bacteria"/>
</dbReference>
<keyword evidence="2" id="KW-1185">Reference proteome</keyword>
<dbReference type="KEGG" id="slt:Slit_1925"/>
<name>D5CT68_SIDLE</name>
<dbReference type="STRING" id="580332.Slit_1925"/>
<dbReference type="RefSeq" id="WP_013030052.1">
    <property type="nucleotide sequence ID" value="NC_013959.1"/>
</dbReference>
<dbReference type="EMBL" id="CP001965">
    <property type="protein sequence ID" value="ADE12154.1"/>
    <property type="molecule type" value="Genomic_DNA"/>
</dbReference>
<evidence type="ECO:0000313" key="1">
    <source>
        <dbReference type="EMBL" id="ADE12154.1"/>
    </source>
</evidence>
<dbReference type="OrthoDB" id="9133224at2"/>
<organism evidence="1 2">
    <name type="scientific">Sideroxydans lithotrophicus (strain ES-1)</name>
    <dbReference type="NCBI Taxonomy" id="580332"/>
    <lineage>
        <taxon>Bacteria</taxon>
        <taxon>Pseudomonadati</taxon>
        <taxon>Pseudomonadota</taxon>
        <taxon>Betaproteobacteria</taxon>
        <taxon>Nitrosomonadales</taxon>
        <taxon>Gallionellaceae</taxon>
        <taxon>Sideroxydans</taxon>
    </lineage>
</organism>
<dbReference type="Proteomes" id="UP000001625">
    <property type="component" value="Chromosome"/>
</dbReference>
<sequence>MKHADKVIELLAAYPGREFRMRQIVNYINPKPSHDERCAIRSAVSLVLLALVESGQIKMSVPKSRGSFALYAWKVLDDAGKSVRECVSIRAG</sequence>
<dbReference type="HOGENOM" id="CLU_184269_0_0_4"/>